<comment type="caution">
    <text evidence="2">The sequence shown here is derived from an EMBL/GenBank/DDBJ whole genome shotgun (WGS) entry which is preliminary data.</text>
</comment>
<dbReference type="InParanoid" id="A0A0D2JZC2"/>
<dbReference type="Proteomes" id="UP000032233">
    <property type="component" value="Unassembled WGS sequence"/>
</dbReference>
<evidence type="ECO:0000313" key="3">
    <source>
        <dbReference type="Proteomes" id="UP000032233"/>
    </source>
</evidence>
<keyword evidence="3" id="KW-1185">Reference proteome</keyword>
<evidence type="ECO:0000313" key="2">
    <source>
        <dbReference type="EMBL" id="KIX14890.1"/>
    </source>
</evidence>
<dbReference type="Gene3D" id="3.40.50.10880">
    <property type="entry name" value="Uncharacterised protein PF01937, DUF89, domain 3"/>
    <property type="match status" value="1"/>
</dbReference>
<dbReference type="STRING" id="1429043.X474_07010"/>
<organism evidence="2 3">
    <name type="scientific">Dethiosulfatarculus sandiegensis</name>
    <dbReference type="NCBI Taxonomy" id="1429043"/>
    <lineage>
        <taxon>Bacteria</taxon>
        <taxon>Pseudomonadati</taxon>
        <taxon>Thermodesulfobacteriota</taxon>
        <taxon>Desulfarculia</taxon>
        <taxon>Desulfarculales</taxon>
        <taxon>Desulfarculaceae</taxon>
        <taxon>Dethiosulfatarculus</taxon>
    </lineage>
</organism>
<dbReference type="Pfam" id="PF01937">
    <property type="entry name" value="ARMT1-like_dom"/>
    <property type="match status" value="1"/>
</dbReference>
<dbReference type="RefSeq" id="WP_044347524.1">
    <property type="nucleotide sequence ID" value="NZ_AZAC01000008.1"/>
</dbReference>
<evidence type="ECO:0000259" key="1">
    <source>
        <dbReference type="Pfam" id="PF01937"/>
    </source>
</evidence>
<gene>
    <name evidence="2" type="ORF">X474_07010</name>
</gene>
<dbReference type="InterPro" id="IPR036075">
    <property type="entry name" value="ARMT-1-like_metal-bd_sf"/>
</dbReference>
<reference evidence="2 3" key="1">
    <citation type="submission" date="2013-11" db="EMBL/GenBank/DDBJ databases">
        <title>Metagenomic analysis of a methanogenic consortium involved in long chain n-alkane degradation.</title>
        <authorList>
            <person name="Davidova I.A."/>
            <person name="Callaghan A.V."/>
            <person name="Wawrik B."/>
            <person name="Pruitt S."/>
            <person name="Marks C."/>
            <person name="Duncan K.E."/>
            <person name="Suflita J.M."/>
        </authorList>
    </citation>
    <scope>NUCLEOTIDE SEQUENCE [LARGE SCALE GENOMIC DNA]</scope>
    <source>
        <strain evidence="2 3">SPR</strain>
    </source>
</reference>
<dbReference type="SUPFAM" id="SSF111321">
    <property type="entry name" value="AF1104-like"/>
    <property type="match status" value="1"/>
</dbReference>
<dbReference type="OrthoDB" id="9796465at2"/>
<dbReference type="EMBL" id="AZAC01000008">
    <property type="protein sequence ID" value="KIX14890.1"/>
    <property type="molecule type" value="Genomic_DNA"/>
</dbReference>
<sequence length="292" mass="32642">METFKSFPECTDCITNLARTASELSAKGDSGLMEKYHTKALAALDESQGRGYTSPELANRVMRAIRQTSGIEDPYLEFKENEMKNAQSMASDAMDWVNQDLHSLVSFSALGNSLDFFQDASQVLGDVKERMQQGISFYQDQVDKLEAALARKPKQLIFLTDNSGEIFFDLPLVRYLSQKAENMTLVVKGGPALNDLTRKELKKSGLEKYIPHVADTGADGAGVDWEHVSPEFMELLNSSDVVVAKGMANWETIFPRSLSVPVFFLFKVKCKPLRDFLNAPADSYWALWKPAD</sequence>
<accession>A0A0D2JZC2</accession>
<dbReference type="AlphaFoldDB" id="A0A0D2JZC2"/>
<feature type="domain" description="Damage-control phosphatase ARMT1-like metal-binding" evidence="1">
    <location>
        <begin position="7"/>
        <end position="279"/>
    </location>
</feature>
<dbReference type="InterPro" id="IPR014444">
    <property type="entry name" value="PH1575-like"/>
</dbReference>
<dbReference type="InterPro" id="IPR002791">
    <property type="entry name" value="ARMT1-like_metal-bd"/>
</dbReference>
<dbReference type="PIRSF" id="PIRSF006593">
    <property type="entry name" value="UCP006593"/>
    <property type="match status" value="1"/>
</dbReference>
<name>A0A0D2JZC2_9BACT</name>
<protein>
    <recommendedName>
        <fullName evidence="1">Damage-control phosphatase ARMT1-like metal-binding domain-containing protein</fullName>
    </recommendedName>
</protein>
<proteinExistence type="predicted"/>